<evidence type="ECO:0000313" key="2">
    <source>
        <dbReference type="Proteomes" id="UP000095283"/>
    </source>
</evidence>
<evidence type="ECO:0000313" key="3">
    <source>
        <dbReference type="WBParaSite" id="Hba_19164"/>
    </source>
</evidence>
<reference evidence="3" key="1">
    <citation type="submission" date="2016-11" db="UniProtKB">
        <authorList>
            <consortium name="WormBaseParasite"/>
        </authorList>
    </citation>
    <scope>IDENTIFICATION</scope>
</reference>
<dbReference type="InterPro" id="IPR027291">
    <property type="entry name" value="Glyco_hydro_38_N_sf"/>
</dbReference>
<dbReference type="AlphaFoldDB" id="A0A1I7XN53"/>
<dbReference type="SUPFAM" id="SSF88713">
    <property type="entry name" value="Glycoside hydrolase/deacetylase"/>
    <property type="match status" value="1"/>
</dbReference>
<keyword evidence="1" id="KW-0175">Coiled coil</keyword>
<dbReference type="WBParaSite" id="Hba_19164">
    <property type="protein sequence ID" value="Hba_19164"/>
    <property type="gene ID" value="Hba_19164"/>
</dbReference>
<sequence>MRKIQKEIAYSESKREQLNKQIEKENEVYDVKAEAEKALEKSINQIEGDANHKAVEEEQRGMLDVYDLISFDNTDGGVWKQGWELTYDANKVSNGKRLEVIVIPHSHCDPGTVFIY</sequence>
<dbReference type="GO" id="GO:0005975">
    <property type="term" value="P:carbohydrate metabolic process"/>
    <property type="evidence" value="ECO:0007669"/>
    <property type="project" value="InterPro"/>
</dbReference>
<evidence type="ECO:0000256" key="1">
    <source>
        <dbReference type="SAM" id="Coils"/>
    </source>
</evidence>
<name>A0A1I7XN53_HETBA</name>
<protein>
    <submittedName>
        <fullName evidence="3">Glyco_hydro_38N domain-containing protein</fullName>
    </submittedName>
</protein>
<dbReference type="Proteomes" id="UP000095283">
    <property type="component" value="Unplaced"/>
</dbReference>
<organism evidence="2 3">
    <name type="scientific">Heterorhabditis bacteriophora</name>
    <name type="common">Entomopathogenic nematode worm</name>
    <dbReference type="NCBI Taxonomy" id="37862"/>
    <lineage>
        <taxon>Eukaryota</taxon>
        <taxon>Metazoa</taxon>
        <taxon>Ecdysozoa</taxon>
        <taxon>Nematoda</taxon>
        <taxon>Chromadorea</taxon>
        <taxon>Rhabditida</taxon>
        <taxon>Rhabditina</taxon>
        <taxon>Rhabditomorpha</taxon>
        <taxon>Strongyloidea</taxon>
        <taxon>Heterorhabditidae</taxon>
        <taxon>Heterorhabditis</taxon>
    </lineage>
</organism>
<keyword evidence="2" id="KW-1185">Reference proteome</keyword>
<accession>A0A1I7XN53</accession>
<dbReference type="InterPro" id="IPR011330">
    <property type="entry name" value="Glyco_hydro/deAcase_b/a-brl"/>
</dbReference>
<feature type="coiled-coil region" evidence="1">
    <location>
        <begin position="1"/>
        <end position="35"/>
    </location>
</feature>
<proteinExistence type="predicted"/>
<dbReference type="Gene3D" id="3.20.110.10">
    <property type="entry name" value="Glycoside hydrolase 38, N terminal domain"/>
    <property type="match status" value="1"/>
</dbReference>